<protein>
    <submittedName>
        <fullName evidence="1">Uncharacterized protein</fullName>
    </submittedName>
</protein>
<reference evidence="1" key="1">
    <citation type="submission" date="2022-01" db="EMBL/GenBank/DDBJ databases">
        <authorList>
            <person name="King R."/>
        </authorList>
    </citation>
    <scope>NUCLEOTIDE SEQUENCE</scope>
</reference>
<evidence type="ECO:0000313" key="1">
    <source>
        <dbReference type="EMBL" id="CAH1153286.1"/>
    </source>
</evidence>
<proteinExistence type="predicted"/>
<dbReference type="EMBL" id="OU896720">
    <property type="protein sequence ID" value="CAH1153286.1"/>
    <property type="molecule type" value="Genomic_DNA"/>
</dbReference>
<name>A0A9P0DJZ8_PHACE</name>
<organism evidence="1 2">
    <name type="scientific">Phaedon cochleariae</name>
    <name type="common">Mustard beetle</name>
    <dbReference type="NCBI Taxonomy" id="80249"/>
    <lineage>
        <taxon>Eukaryota</taxon>
        <taxon>Metazoa</taxon>
        <taxon>Ecdysozoa</taxon>
        <taxon>Arthropoda</taxon>
        <taxon>Hexapoda</taxon>
        <taxon>Insecta</taxon>
        <taxon>Pterygota</taxon>
        <taxon>Neoptera</taxon>
        <taxon>Endopterygota</taxon>
        <taxon>Coleoptera</taxon>
        <taxon>Polyphaga</taxon>
        <taxon>Cucujiformia</taxon>
        <taxon>Chrysomeloidea</taxon>
        <taxon>Chrysomelidae</taxon>
        <taxon>Chrysomelinae</taxon>
        <taxon>Chrysomelini</taxon>
        <taxon>Phaedon</taxon>
    </lineage>
</organism>
<gene>
    <name evidence="1" type="ORF">PHAECO_LOCUS4137</name>
</gene>
<dbReference type="Proteomes" id="UP001153737">
    <property type="component" value="Chromosome 14"/>
</dbReference>
<reference evidence="1" key="2">
    <citation type="submission" date="2022-10" db="EMBL/GenBank/DDBJ databases">
        <authorList>
            <consortium name="ENA_rothamsted_submissions"/>
            <consortium name="culmorum"/>
            <person name="King R."/>
        </authorList>
    </citation>
    <scope>NUCLEOTIDE SEQUENCE</scope>
</reference>
<dbReference type="AlphaFoldDB" id="A0A9P0DJZ8"/>
<keyword evidence="2" id="KW-1185">Reference proteome</keyword>
<evidence type="ECO:0000313" key="2">
    <source>
        <dbReference type="Proteomes" id="UP001153737"/>
    </source>
</evidence>
<sequence length="164" mass="18780">MFINGFGNSNSRLMPEMPSAERCTMTSGTRSDFNISSREIESLVLEIKENLRLSTGSTTIPYQALPRSQCSRKSSRASPYSRPVICYKCGLYGPNCCLRSKRKQPEMTSNEDPYEFLQKLLKDGSLVNEAVKRVQRGFTPKEDFYYDSDDDCRSPIFRFIPKEN</sequence>
<accession>A0A9P0DJZ8</accession>